<keyword evidence="2" id="KW-1185">Reference proteome</keyword>
<dbReference type="EMBL" id="OM735686">
    <property type="protein sequence ID" value="UNY50180.1"/>
    <property type="molecule type" value="Genomic_DNA"/>
</dbReference>
<accession>A0AAE9GEE2</accession>
<organism evidence="1 2">
    <name type="scientific">Stenotrophomonas phage vB_SmeS_BUCT700</name>
    <dbReference type="NCBI Taxonomy" id="2924895"/>
    <lineage>
        <taxon>Viruses</taxon>
        <taxon>Duplodnaviria</taxon>
        <taxon>Heunggongvirae</taxon>
        <taxon>Uroviricota</taxon>
        <taxon>Caudoviricetes</taxon>
        <taxon>Autographivirales</taxon>
        <taxon>Autonotataviridae</taxon>
        <taxon>Gujervirinae</taxon>
        <taxon>Smasvirus</taxon>
        <taxon>Smasvirus BUCT700</taxon>
    </lineage>
</organism>
<reference evidence="1" key="1">
    <citation type="submission" date="2022-02" db="EMBL/GenBank/DDBJ databases">
        <authorList>
            <person name="Pu M."/>
            <person name="Li Y."/>
            <person name="Han P."/>
            <person name="Fan H."/>
            <person name="Tong Y."/>
        </authorList>
    </citation>
    <scope>NUCLEOTIDE SEQUENCE</scope>
</reference>
<proteinExistence type="predicted"/>
<evidence type="ECO:0000313" key="2">
    <source>
        <dbReference type="Proteomes" id="UP000832073"/>
    </source>
</evidence>
<protein>
    <submittedName>
        <fullName evidence="1">Uncharacterized protein</fullName>
    </submittedName>
</protein>
<name>A0AAE9GEE2_9CAUD</name>
<evidence type="ECO:0000313" key="1">
    <source>
        <dbReference type="EMBL" id="UNY50180.1"/>
    </source>
</evidence>
<sequence length="127" mass="14555">MGLLDKLKKLGRAFMASKAEDISVEEVKEVMLQSRQTGKSEAVTALQTFRKEYGKVKLSKQLAVVPEPPYRRSTTALRRFQRDANRQYLHVSVDITPTMQQLTALFGMRWFRSAVKGNGSTYRKEKN</sequence>
<dbReference type="Proteomes" id="UP000832073">
    <property type="component" value="Segment"/>
</dbReference>